<feature type="compositionally biased region" description="Pro residues" evidence="1">
    <location>
        <begin position="1"/>
        <end position="14"/>
    </location>
</feature>
<dbReference type="SMART" id="SM00233">
    <property type="entry name" value="PH"/>
    <property type="match status" value="1"/>
</dbReference>
<dbReference type="EMBL" id="LHPF02000001">
    <property type="protein sequence ID" value="PSC76777.1"/>
    <property type="molecule type" value="Genomic_DNA"/>
</dbReference>
<comment type="caution">
    <text evidence="3">The sequence shown here is derived from an EMBL/GenBank/DDBJ whole genome shotgun (WGS) entry which is preliminary data.</text>
</comment>
<evidence type="ECO:0000256" key="1">
    <source>
        <dbReference type="SAM" id="MobiDB-lite"/>
    </source>
</evidence>
<dbReference type="Proteomes" id="UP000239649">
    <property type="component" value="Unassembled WGS sequence"/>
</dbReference>
<feature type="region of interest" description="Disordered" evidence="1">
    <location>
        <begin position="1"/>
        <end position="35"/>
    </location>
</feature>
<gene>
    <name evidence="3" type="primary">g482</name>
    <name evidence="3" type="ORF">C2E20_0482</name>
</gene>
<dbReference type="InterPro" id="IPR001849">
    <property type="entry name" value="PH_domain"/>
</dbReference>
<accession>A0A2P6VRS9</accession>
<dbReference type="STRING" id="554055.A0A2P6VRS9"/>
<evidence type="ECO:0000259" key="2">
    <source>
        <dbReference type="PROSITE" id="PS50003"/>
    </source>
</evidence>
<dbReference type="SUPFAM" id="SSF50729">
    <property type="entry name" value="PH domain-like"/>
    <property type="match status" value="1"/>
</dbReference>
<dbReference type="Pfam" id="PF00169">
    <property type="entry name" value="PH"/>
    <property type="match status" value="1"/>
</dbReference>
<dbReference type="PROSITE" id="PS50003">
    <property type="entry name" value="PH_DOMAIN"/>
    <property type="match status" value="1"/>
</dbReference>
<reference evidence="3 4" key="1">
    <citation type="journal article" date="2018" name="Plant J.">
        <title>Genome sequences of Chlorella sorokiniana UTEX 1602 and Micractinium conductrix SAG 241.80: implications to maltose excretion by a green alga.</title>
        <authorList>
            <person name="Arriola M.B."/>
            <person name="Velmurugan N."/>
            <person name="Zhang Y."/>
            <person name="Plunkett M.H."/>
            <person name="Hondzo H."/>
            <person name="Barney B.M."/>
        </authorList>
    </citation>
    <scope>NUCLEOTIDE SEQUENCE [LARGE SCALE GENOMIC DNA]</scope>
    <source>
        <strain evidence="3 4">SAG 241.80</strain>
    </source>
</reference>
<dbReference type="CDD" id="cd00821">
    <property type="entry name" value="PH"/>
    <property type="match status" value="1"/>
</dbReference>
<evidence type="ECO:0000313" key="4">
    <source>
        <dbReference type="Proteomes" id="UP000239649"/>
    </source>
</evidence>
<keyword evidence="4" id="KW-1185">Reference proteome</keyword>
<evidence type="ECO:0000313" key="3">
    <source>
        <dbReference type="EMBL" id="PSC76777.1"/>
    </source>
</evidence>
<protein>
    <submittedName>
        <fullName evidence="3">Dynamin 6 isoform 1</fullName>
    </submittedName>
</protein>
<feature type="compositionally biased region" description="Polar residues" evidence="1">
    <location>
        <begin position="23"/>
        <end position="35"/>
    </location>
</feature>
<sequence length="543" mass="55669">MSLAPVPWPLPPPREAGDGSPAEPSSPSERVLNKQGSANSVGQSLVTSELKPLQIVFACRNYSKAFASELKSPEFLAAAAAAVSAASLGAAFAAVDLEAALSAEHAQHVFTAAFGYQSWLVAPEKGVRALVAAALELYRTPMLAAASTARTALLSAADAALPAALPEAEACASFLGPQLHDRARDCIAGWHDSVAAQLQAVLEAEQACPAAAPFAQLRSQILSLLPADPAAAPVAAAAEQAAQPAASTAAGKPVAPALAQGTAKPAEAPMLMGWLDKAARHGLRGGAWQRRWFVLHADLQQLMYMKQPGGLVRDAISLEGATVVEVSTTAGAGDGGKPVLRRRTFEVRGAGGKAALALRASSGAARTAWVAQLRAACAPAPETAALPGLMRGGSAASSEGGEGAEDDGTEAGGMPRRISTQVYPAAAAAGEEEDKKQSVDGMLAELQAELQEGEQGDGDEAAPEAALTAAIAQQSAERKLPAALMQQLATAVRAYVEEAQQRLHGATGRLVSNGMLLEREEPMRQALLLCLLPAGATPARLDF</sequence>
<name>A0A2P6VRS9_9CHLO</name>
<feature type="domain" description="PH" evidence="2">
    <location>
        <begin position="268"/>
        <end position="378"/>
    </location>
</feature>
<dbReference type="Gene3D" id="2.30.29.30">
    <property type="entry name" value="Pleckstrin-homology domain (PH domain)/Phosphotyrosine-binding domain (PTB)"/>
    <property type="match status" value="1"/>
</dbReference>
<dbReference type="InterPro" id="IPR011993">
    <property type="entry name" value="PH-like_dom_sf"/>
</dbReference>
<feature type="compositionally biased region" description="Low complexity" evidence="1">
    <location>
        <begin position="384"/>
        <end position="399"/>
    </location>
</feature>
<feature type="region of interest" description="Disordered" evidence="1">
    <location>
        <begin position="384"/>
        <end position="417"/>
    </location>
</feature>
<dbReference type="OrthoDB" id="10659109at2759"/>
<organism evidence="3 4">
    <name type="scientific">Micractinium conductrix</name>
    <dbReference type="NCBI Taxonomy" id="554055"/>
    <lineage>
        <taxon>Eukaryota</taxon>
        <taxon>Viridiplantae</taxon>
        <taxon>Chlorophyta</taxon>
        <taxon>core chlorophytes</taxon>
        <taxon>Trebouxiophyceae</taxon>
        <taxon>Chlorellales</taxon>
        <taxon>Chlorellaceae</taxon>
        <taxon>Chlorella clade</taxon>
        <taxon>Micractinium</taxon>
    </lineage>
</organism>
<dbReference type="AlphaFoldDB" id="A0A2P6VRS9"/>
<proteinExistence type="predicted"/>